<sequence length="44" mass="4870">MGACYDGGQRYDQEWHAGITNRLTTLLQANRATGIKNLMKVCVA</sequence>
<proteinExistence type="predicted"/>
<evidence type="ECO:0000313" key="1">
    <source>
        <dbReference type="EMBL" id="JAD68118.1"/>
    </source>
</evidence>
<accession>A0A0A9C119</accession>
<dbReference type="AlphaFoldDB" id="A0A0A9C119"/>
<protein>
    <submittedName>
        <fullName evidence="1">Uncharacterized protein</fullName>
    </submittedName>
</protein>
<dbReference type="EMBL" id="GBRH01229777">
    <property type="protein sequence ID" value="JAD68118.1"/>
    <property type="molecule type" value="Transcribed_RNA"/>
</dbReference>
<reference evidence="1" key="1">
    <citation type="submission" date="2014-09" db="EMBL/GenBank/DDBJ databases">
        <authorList>
            <person name="Magalhaes I.L.F."/>
            <person name="Oliveira U."/>
            <person name="Santos F.R."/>
            <person name="Vidigal T.H.D.A."/>
            <person name="Brescovit A.D."/>
            <person name="Santos A.J."/>
        </authorList>
    </citation>
    <scope>NUCLEOTIDE SEQUENCE</scope>
    <source>
        <tissue evidence="1">Shoot tissue taken approximately 20 cm above the soil surface</tissue>
    </source>
</reference>
<organism evidence="1">
    <name type="scientific">Arundo donax</name>
    <name type="common">Giant reed</name>
    <name type="synonym">Donax arundinaceus</name>
    <dbReference type="NCBI Taxonomy" id="35708"/>
    <lineage>
        <taxon>Eukaryota</taxon>
        <taxon>Viridiplantae</taxon>
        <taxon>Streptophyta</taxon>
        <taxon>Embryophyta</taxon>
        <taxon>Tracheophyta</taxon>
        <taxon>Spermatophyta</taxon>
        <taxon>Magnoliopsida</taxon>
        <taxon>Liliopsida</taxon>
        <taxon>Poales</taxon>
        <taxon>Poaceae</taxon>
        <taxon>PACMAD clade</taxon>
        <taxon>Arundinoideae</taxon>
        <taxon>Arundineae</taxon>
        <taxon>Arundo</taxon>
    </lineage>
</organism>
<name>A0A0A9C119_ARUDO</name>
<reference evidence="1" key="2">
    <citation type="journal article" date="2015" name="Data Brief">
        <title>Shoot transcriptome of the giant reed, Arundo donax.</title>
        <authorList>
            <person name="Barrero R.A."/>
            <person name="Guerrero F.D."/>
            <person name="Moolhuijzen P."/>
            <person name="Goolsby J.A."/>
            <person name="Tidwell J."/>
            <person name="Bellgard S.E."/>
            <person name="Bellgard M.I."/>
        </authorList>
    </citation>
    <scope>NUCLEOTIDE SEQUENCE</scope>
    <source>
        <tissue evidence="1">Shoot tissue taken approximately 20 cm above the soil surface</tissue>
    </source>
</reference>